<accession>A0A9P8AYM0</accession>
<comment type="caution">
    <text evidence="1">The sequence shown here is derived from an EMBL/GenBank/DDBJ whole genome shotgun (WGS) entry which is preliminary data.</text>
</comment>
<dbReference type="Proteomes" id="UP000812287">
    <property type="component" value="Unassembled WGS sequence"/>
</dbReference>
<dbReference type="EMBL" id="MU250523">
    <property type="protein sequence ID" value="KAG7453034.1"/>
    <property type="molecule type" value="Genomic_DNA"/>
</dbReference>
<dbReference type="GeneID" id="66103166"/>
<gene>
    <name evidence="1" type="ORF">BT62DRAFT_43134</name>
</gene>
<dbReference type="RefSeq" id="XP_043046534.1">
    <property type="nucleotide sequence ID" value="XM_043180870.1"/>
</dbReference>
<organism evidence="1 2">
    <name type="scientific">Guyanagaster necrorhizus</name>
    <dbReference type="NCBI Taxonomy" id="856835"/>
    <lineage>
        <taxon>Eukaryota</taxon>
        <taxon>Fungi</taxon>
        <taxon>Dikarya</taxon>
        <taxon>Basidiomycota</taxon>
        <taxon>Agaricomycotina</taxon>
        <taxon>Agaricomycetes</taxon>
        <taxon>Agaricomycetidae</taxon>
        <taxon>Agaricales</taxon>
        <taxon>Marasmiineae</taxon>
        <taxon>Physalacriaceae</taxon>
        <taxon>Guyanagaster</taxon>
    </lineage>
</organism>
<evidence type="ECO:0000313" key="2">
    <source>
        <dbReference type="Proteomes" id="UP000812287"/>
    </source>
</evidence>
<evidence type="ECO:0000313" key="1">
    <source>
        <dbReference type="EMBL" id="KAG7453034.1"/>
    </source>
</evidence>
<name>A0A9P8AYM0_9AGAR</name>
<dbReference type="AlphaFoldDB" id="A0A9P8AYM0"/>
<keyword evidence="2" id="KW-1185">Reference proteome</keyword>
<sequence>MTGNSAYILPQYLYCILRIISFQTSPSPGAQNLTRRSTLSSPSQETLRHGSFELPSEISIFHCPNWWPCRPLVSPILTTAELFVGKKETSLLLVELETGRIKATLNSKIFVSLGSIRGLSG</sequence>
<proteinExistence type="predicted"/>
<protein>
    <submittedName>
        <fullName evidence="1">Uncharacterized protein</fullName>
    </submittedName>
</protein>
<reference evidence="1" key="1">
    <citation type="submission" date="2020-11" db="EMBL/GenBank/DDBJ databases">
        <title>Adaptations for nitrogen fixation in a non-lichenized fungal sporocarp promotes dispersal by wood-feeding termites.</title>
        <authorList>
            <consortium name="DOE Joint Genome Institute"/>
            <person name="Koch R.A."/>
            <person name="Yoon G."/>
            <person name="Arayal U."/>
            <person name="Lail K."/>
            <person name="Amirebrahimi M."/>
            <person name="Labutti K."/>
            <person name="Lipzen A."/>
            <person name="Riley R."/>
            <person name="Barry K."/>
            <person name="Henrissat B."/>
            <person name="Grigoriev I.V."/>
            <person name="Herr J.R."/>
            <person name="Aime M.C."/>
        </authorList>
    </citation>
    <scope>NUCLEOTIDE SEQUENCE</scope>
    <source>
        <strain evidence="1">MCA 3950</strain>
    </source>
</reference>